<comment type="caution">
    <text evidence="6">The sequence shown here is derived from an EMBL/GenBank/DDBJ whole genome shotgun (WGS) entry which is preliminary data.</text>
</comment>
<reference evidence="6 7" key="1">
    <citation type="journal article" date="2021" name="Genome Biol.">
        <title>AFLAP: assembly-free linkage analysis pipeline using k-mers from genome sequencing data.</title>
        <authorList>
            <person name="Fletcher K."/>
            <person name="Zhang L."/>
            <person name="Gil J."/>
            <person name="Han R."/>
            <person name="Cavanaugh K."/>
            <person name="Michelmore R."/>
        </authorList>
    </citation>
    <scope>NUCLEOTIDE SEQUENCE [LARGE SCALE GENOMIC DNA]</scope>
    <source>
        <strain evidence="6 7">SF5</strain>
    </source>
</reference>
<name>A0A976FR16_BRELC</name>
<dbReference type="Gene3D" id="2.130.10.10">
    <property type="entry name" value="YVTN repeat-like/Quinoprotein amine dehydrogenase"/>
    <property type="match status" value="1"/>
</dbReference>
<dbReference type="Pfam" id="PF24515">
    <property type="entry name" value="ARM_KNTC1_3rd"/>
    <property type="match status" value="1"/>
</dbReference>
<proteinExistence type="predicted"/>
<dbReference type="GeneID" id="94351079"/>
<feature type="region of interest" description="Disordered" evidence="1">
    <location>
        <begin position="1"/>
        <end position="27"/>
    </location>
</feature>
<dbReference type="InterPro" id="IPR055405">
    <property type="entry name" value="ARM_KNTC1_3rd"/>
</dbReference>
<dbReference type="GO" id="GO:1990423">
    <property type="term" value="C:RZZ complex"/>
    <property type="evidence" value="ECO:0007669"/>
    <property type="project" value="TreeGrafter"/>
</dbReference>
<dbReference type="InterPro" id="IPR055404">
    <property type="entry name" value="ARM_KNTC1_2nd"/>
</dbReference>
<dbReference type="GO" id="GO:0005828">
    <property type="term" value="C:kinetochore microtubule"/>
    <property type="evidence" value="ECO:0007669"/>
    <property type="project" value="TreeGrafter"/>
</dbReference>
<dbReference type="SUPFAM" id="SSF50978">
    <property type="entry name" value="WD40 repeat-like"/>
    <property type="match status" value="1"/>
</dbReference>
<dbReference type="InterPro" id="IPR055403">
    <property type="entry name" value="ARM_KNTC1_1st"/>
</dbReference>
<dbReference type="PANTHER" id="PTHR15688:SF1">
    <property type="entry name" value="KINETOCHORE-ASSOCIATED PROTEIN 1"/>
    <property type="match status" value="1"/>
</dbReference>
<dbReference type="GO" id="GO:0000070">
    <property type="term" value="P:mitotic sister chromatid segregation"/>
    <property type="evidence" value="ECO:0007669"/>
    <property type="project" value="TreeGrafter"/>
</dbReference>
<dbReference type="InterPro" id="IPR019527">
    <property type="entry name" value="RZZ-complex_KNTC1/ROD_C"/>
</dbReference>
<dbReference type="KEGG" id="blac:94351079"/>
<dbReference type="InterPro" id="IPR052802">
    <property type="entry name" value="KNTC1"/>
</dbReference>
<sequence length="2357" mass="268688">MSQSSAPPSAPDHHAPDDTKSTQASHGSASLLWELPTNRCPISCEAPIILDPNNPWIAVNGSQSAVLVQDRMQVTWTDLHSTKGTGDTSLRKVEALETVQALALSACGAFLALVNAEGMLSVYNLHAKRVLKHAFDIEHSDRIVSMQFATFDEQKSSSVALELVIVTKLGFLFWLSDLNLPQLEKSHNALNEIAQDICVKQLRVGCLQDHAKSRMLVHQVSSEKCLFLGNHDAFVSMWQLQKTSRHFEKVATCNSRSGPVTAMAFDASQRNLVILCDGKWNWREMIKLYTPDVSNVMSFAVLEHRTVNQRDFVSLVVLARKDESSTPLFQVLAITYDASSCTFSSVVLRKIVMNHAKSQDVIVDVALFACTGSNDTTPCHVFAACRTTCSVSMFLLSDSQNESHDILKNKIDGSGIHQENIEDSGKAISIAKSLMDTSVASLWQQEAMDEYQTKLTICRDSIGYNDEDSCVIVNYLRTIAEKLRESTLSSPRSSALLTPLLCWCDEISELSQKWTTFQLLCSSSVQIDNQALRDKWHKFQKTPFLDMLIQYVQAGDMRAVRILWIRHLDEAMICSVGKFLKHLPVSLPPSGYAHWIQQEVLPRLLRRIKMSFKDNATLESDDRLVLTEVVDWLITRAQAAAAKRQWDVALGICKLVNTANRGGVVSGTDFSLYEFKRLLSNRSELGLQDEKRQMDVNPFERLDQLCGQIEHVRRLAIEHHFDLSLSVFEGETPSTIAMSMLDRGLDPISLRNEIQQHVRKYLYSCDVDVDTILYEYVMELAENISMDLEGRVLVLLDEISDRSLRVDATLLVLRSAVPPYSEALKKYATDFKQWKTERFNEIEDHVRSMEIRDMLIKYNIKDFNIADAKSAFRLMSHILTQVSQPTAFNDAMLLSDVLKNLRCDRALVRFTENLFTHNIDETNSLWNEVARRVAQAMEAFAELKKRFDLKSNLTLFVSLMEEIVSFGVTLLEVEMEDRSEAQSIGMCKQQPRSFSLCMLKSLAAAYLPELKSLLDLSADDTLTAYVENLDFMLSDALLSDVERICHIEAEFGLLLSVSVLRDPEKCETKLKALIESANLFADDDENLVELCDRETTVTLIGKGNGKKRAVAWSRSNASGNEKRQRFDQSIVYPTRVCTGPEMPPNDARIRQLFDVNRFASAVKINATTCRVLLAQSATSNGSILQAVYFSRQLIAKRSCTHITRNKSRSHASSIDSVAKFNPSKPLQKIAKALLQYTTRNVKSIYDSLHPRFQSSLLPTQLAQVQAPMYALELLRHALCTCSEESFEPLLLLVKTTMLVKEALQFTWPTASNAIDEARWILYPRWYREDVCVLTPYETMKLVTKFASVESLNRESQARDAIASKCYISYLVEQRADLLSLQTLLSMQDLPEEGESVIQTQMGKLLSSVFQSQEIDNFLALGLMLSMKQEAAFHAFRRQISRENVAKDFNRFQHLAFIGADAARAWQQIAFLHQCNELEGNARWWHYLQLLGIECDHKLFQSERRDLEYIRGFVPRLITQSNYDFYTVMEFTRHYHIDDSFPALVYAEALLLNESATVKLEYQDKIIGVIDEIHEQHLIKMLLRVIGKVSGHDYDRLLFILRLLLDNTSYRDRIEVERRIEILRHLQNFAVYQRDCVTRKSIEILTKVSFHELMAKPREVLSQLVTKENFNALVGLVKPLRLDLDEAQMLRLRALITKYKSTVGEANKLTTFEAFEDVLRELSNTESQVTGAEWLAENFPLGNEKINALQFALNAATSGLEAIEEQTTNSFTGHEALLRLETKIIKAKVELLLCNAMSQTKCLVEAMNDKDQLNQLLALVSEPEKFFQELYSRYALPFYHEQCDLLNVVSRDIGELLHVPQAKTCMNLVSEWLLKDAVYFSEEFTSLEDPFQPLKAEKQREMDESYEKRILYITSTIVKAGDSLSEQVVKYLLDFAKDSKPRAGVTFRAKARAVHVMLRLDHCFPGAITQIVTSLYGVESLDYHLNELLEWKVLFTHMMVFEEHRVPFDLMYVQSSDKEMLTRRFLRRFPRNQPWVLQCACRFMLDFDIAALDLWDDVLMNMLQLQMVRSLAEILYVLSSKSFVRALNCGLKVWTEVLTSPLEQLLENVKNRLKSRQESRQFVAHEAATDCATLCFGDVSVSDVRVVIEHMVILLETCPFLEQLDVRIFVKHLRDLATIIQDATDHDAIVRQLDLNGFAVKCAWMIPKPLARFNALIEIIQTGAYDSVLQELLHTCDRRNDQSDFDNCQLIQKCFTEAGQRKDYLCVLNTRFEAAFIEYVATTTNIEELVALLLADQRTEAAATAVELFYKSHPRQEPLLDDIELTSNANALKMRRWRLLDAYVACSMSSNLERYRAS</sequence>
<evidence type="ECO:0000259" key="4">
    <source>
        <dbReference type="Pfam" id="PF24516"/>
    </source>
</evidence>
<dbReference type="Pfam" id="PF24520">
    <property type="entry name" value="ARM_KNTC1_1st"/>
    <property type="match status" value="1"/>
</dbReference>
<keyword evidence="7" id="KW-1185">Reference proteome</keyword>
<dbReference type="RefSeq" id="XP_067820684.1">
    <property type="nucleotide sequence ID" value="XM_067965408.1"/>
</dbReference>
<dbReference type="GO" id="GO:0005737">
    <property type="term" value="C:cytoplasm"/>
    <property type="evidence" value="ECO:0007669"/>
    <property type="project" value="TreeGrafter"/>
</dbReference>
<organism evidence="6 7">
    <name type="scientific">Bremia lactucae</name>
    <name type="common">Lettuce downy mildew</name>
    <dbReference type="NCBI Taxonomy" id="4779"/>
    <lineage>
        <taxon>Eukaryota</taxon>
        <taxon>Sar</taxon>
        <taxon>Stramenopiles</taxon>
        <taxon>Oomycota</taxon>
        <taxon>Peronosporomycetes</taxon>
        <taxon>Peronosporales</taxon>
        <taxon>Peronosporaceae</taxon>
        <taxon>Bremia</taxon>
    </lineage>
</organism>
<feature type="domain" description="KNTC1 second ARM-repeats" evidence="4">
    <location>
        <begin position="787"/>
        <end position="897"/>
    </location>
</feature>
<dbReference type="GO" id="GO:0007094">
    <property type="term" value="P:mitotic spindle assembly checkpoint signaling"/>
    <property type="evidence" value="ECO:0007669"/>
    <property type="project" value="TreeGrafter"/>
</dbReference>
<evidence type="ECO:0000259" key="3">
    <source>
        <dbReference type="Pfam" id="PF24515"/>
    </source>
</evidence>
<evidence type="ECO:0000259" key="5">
    <source>
        <dbReference type="Pfam" id="PF24520"/>
    </source>
</evidence>
<dbReference type="Pfam" id="PF10493">
    <property type="entry name" value="Rod_C"/>
    <property type="match status" value="1"/>
</dbReference>
<dbReference type="InterPro" id="IPR015943">
    <property type="entry name" value="WD40/YVTN_repeat-like_dom_sf"/>
</dbReference>
<dbReference type="Pfam" id="PF24516">
    <property type="entry name" value="ARM_KNTC1_2nd"/>
    <property type="match status" value="1"/>
</dbReference>
<dbReference type="OrthoDB" id="78320at2759"/>
<feature type="domain" description="KNTC1 first ARM-repeats" evidence="5">
    <location>
        <begin position="500"/>
        <end position="638"/>
    </location>
</feature>
<evidence type="ECO:0008006" key="8">
    <source>
        <dbReference type="Google" id="ProtNLM"/>
    </source>
</evidence>
<gene>
    <name evidence="6" type="ORF">CCR75_007347</name>
</gene>
<accession>A0A976FR16</accession>
<feature type="compositionally biased region" description="Basic and acidic residues" evidence="1">
    <location>
        <begin position="11"/>
        <end position="20"/>
    </location>
</feature>
<evidence type="ECO:0000313" key="6">
    <source>
        <dbReference type="EMBL" id="TDH71185.1"/>
    </source>
</evidence>
<dbReference type="GO" id="GO:1903394">
    <property type="term" value="P:protein localization to kinetochore involved in kinetochore assembly"/>
    <property type="evidence" value="ECO:0007669"/>
    <property type="project" value="TreeGrafter"/>
</dbReference>
<feature type="domain" description="KNTC1 third ARM-repeats" evidence="3">
    <location>
        <begin position="1401"/>
        <end position="1601"/>
    </location>
</feature>
<dbReference type="PANTHER" id="PTHR15688">
    <property type="entry name" value="KINETOCHORE-ASSOCIATED PROTEIN 1"/>
    <property type="match status" value="1"/>
</dbReference>
<evidence type="ECO:0000259" key="2">
    <source>
        <dbReference type="Pfam" id="PF10493"/>
    </source>
</evidence>
<dbReference type="Proteomes" id="UP000294530">
    <property type="component" value="Unassembled WGS sequence"/>
</dbReference>
<dbReference type="GO" id="GO:0031267">
    <property type="term" value="F:small GTPase binding"/>
    <property type="evidence" value="ECO:0007669"/>
    <property type="project" value="TreeGrafter"/>
</dbReference>
<feature type="domain" description="RZZ complex subunit KNTC1/ROD C-terminal" evidence="2">
    <location>
        <begin position="1657"/>
        <end position="2103"/>
    </location>
</feature>
<dbReference type="InterPro" id="IPR036322">
    <property type="entry name" value="WD40_repeat_dom_sf"/>
</dbReference>
<evidence type="ECO:0000313" key="7">
    <source>
        <dbReference type="Proteomes" id="UP000294530"/>
    </source>
</evidence>
<protein>
    <recommendedName>
        <fullName evidence="8">RZZ complex subunit KNTC1/ROD C-terminal domain-containing protein</fullName>
    </recommendedName>
</protein>
<evidence type="ECO:0000256" key="1">
    <source>
        <dbReference type="SAM" id="MobiDB-lite"/>
    </source>
</evidence>
<dbReference type="EMBL" id="SHOA02000004">
    <property type="protein sequence ID" value="TDH71185.1"/>
    <property type="molecule type" value="Genomic_DNA"/>
</dbReference>